<keyword evidence="1" id="KW-0472">Membrane</keyword>
<dbReference type="OrthoDB" id="2665265at2"/>
<feature type="transmembrane region" description="Helical" evidence="1">
    <location>
        <begin position="30"/>
        <end position="50"/>
    </location>
</feature>
<organism evidence="2 3">
    <name type="scientific">Paenibacillus illinoisensis</name>
    <dbReference type="NCBI Taxonomy" id="59845"/>
    <lineage>
        <taxon>Bacteria</taxon>
        <taxon>Bacillati</taxon>
        <taxon>Bacillota</taxon>
        <taxon>Bacilli</taxon>
        <taxon>Bacillales</taxon>
        <taxon>Paenibacillaceae</taxon>
        <taxon>Paenibacillus</taxon>
    </lineage>
</organism>
<comment type="caution">
    <text evidence="2">The sequence shown here is derived from an EMBL/GenBank/DDBJ whole genome shotgun (WGS) entry which is preliminary data.</text>
</comment>
<keyword evidence="1" id="KW-0812">Transmembrane</keyword>
<evidence type="ECO:0000313" key="2">
    <source>
        <dbReference type="EMBL" id="PYY29067.1"/>
    </source>
</evidence>
<accession>A0A2W0CA92</accession>
<dbReference type="RefSeq" id="WP_110759289.1">
    <property type="nucleotide sequence ID" value="NZ_PRLG01000019.1"/>
</dbReference>
<dbReference type="EMBL" id="PRLG01000019">
    <property type="protein sequence ID" value="PYY29067.1"/>
    <property type="molecule type" value="Genomic_DNA"/>
</dbReference>
<evidence type="ECO:0000256" key="1">
    <source>
        <dbReference type="SAM" id="Phobius"/>
    </source>
</evidence>
<gene>
    <name evidence="2" type="ORF">PIL02S_03039</name>
</gene>
<dbReference type="Proteomes" id="UP000247459">
    <property type="component" value="Unassembled WGS sequence"/>
</dbReference>
<protein>
    <submittedName>
        <fullName evidence="2">Uncharacterized protein</fullName>
    </submittedName>
</protein>
<reference evidence="2 3" key="1">
    <citation type="submission" date="2018-01" db="EMBL/GenBank/DDBJ databases">
        <title>Genome sequence of the PGP bacterium Paenibacillus illinoisensis E3.</title>
        <authorList>
            <person name="Rolli E."/>
            <person name="Marasco R."/>
            <person name="Bessem C."/>
            <person name="Michoud G."/>
            <person name="Gaiarsa S."/>
            <person name="Borin S."/>
            <person name="Daffonchio D."/>
        </authorList>
    </citation>
    <scope>NUCLEOTIDE SEQUENCE [LARGE SCALE GENOMIC DNA]</scope>
    <source>
        <strain evidence="2 3">E3</strain>
    </source>
</reference>
<evidence type="ECO:0000313" key="3">
    <source>
        <dbReference type="Proteomes" id="UP000247459"/>
    </source>
</evidence>
<sequence length="134" mass="15237">MKKFFGIILILISSLTILFSLFLVSEGTDVAVISTIIFFVPGVIVLVTGIKMCSKPKFHPHAYGADPYHHHSNHEEYYEEEYDEEYEEYEQHEDEFEKPQEAVSVNCPGCGAKAKVYPNMSTECEYCGTTVRIS</sequence>
<keyword evidence="1" id="KW-1133">Transmembrane helix</keyword>
<name>A0A2W0CA92_9BACL</name>
<dbReference type="AlphaFoldDB" id="A0A2W0CA92"/>
<feature type="transmembrane region" description="Helical" evidence="1">
    <location>
        <begin position="7"/>
        <end position="24"/>
    </location>
</feature>
<proteinExistence type="predicted"/>